<keyword evidence="1" id="KW-0496">Mitochondrion</keyword>
<dbReference type="EMBL" id="LKAM01000015">
    <property type="protein sequence ID" value="KUM45897.1"/>
    <property type="molecule type" value="Genomic_DNA"/>
</dbReference>
<gene>
    <name evidence="1" type="ORF">ABT39_MTgene2251</name>
</gene>
<name>A0A101LV27_PICGL</name>
<reference evidence="1" key="1">
    <citation type="journal article" date="2015" name="Genome Biol. Evol.">
        <title>Organellar Genomes of White Spruce (Picea glauca): Assembly and Annotation.</title>
        <authorList>
            <person name="Jackman S.D."/>
            <person name="Warren R.L."/>
            <person name="Gibb E.A."/>
            <person name="Vandervalk B.P."/>
            <person name="Mohamadi H."/>
            <person name="Chu J."/>
            <person name="Raymond A."/>
            <person name="Pleasance S."/>
            <person name="Coope R."/>
            <person name="Wildung M.R."/>
            <person name="Ritland C.E."/>
            <person name="Bousquet J."/>
            <person name="Jones S.J."/>
            <person name="Bohlmann J."/>
            <person name="Birol I."/>
        </authorList>
    </citation>
    <scope>NUCLEOTIDE SEQUENCE [LARGE SCALE GENOMIC DNA]</scope>
    <source>
        <tissue evidence="1">Flushing bud</tissue>
    </source>
</reference>
<protein>
    <submittedName>
        <fullName evidence="1">Uncharacterized protein</fullName>
    </submittedName>
</protein>
<proteinExistence type="predicted"/>
<organism evidence="1">
    <name type="scientific">Picea glauca</name>
    <name type="common">White spruce</name>
    <name type="synonym">Pinus glauca</name>
    <dbReference type="NCBI Taxonomy" id="3330"/>
    <lineage>
        <taxon>Eukaryota</taxon>
        <taxon>Viridiplantae</taxon>
        <taxon>Streptophyta</taxon>
        <taxon>Embryophyta</taxon>
        <taxon>Tracheophyta</taxon>
        <taxon>Spermatophyta</taxon>
        <taxon>Pinopsida</taxon>
        <taxon>Pinidae</taxon>
        <taxon>Conifers I</taxon>
        <taxon>Pinales</taxon>
        <taxon>Pinaceae</taxon>
        <taxon>Picea</taxon>
    </lineage>
</organism>
<evidence type="ECO:0000313" key="1">
    <source>
        <dbReference type="EMBL" id="KUM45897.1"/>
    </source>
</evidence>
<sequence>MMMVLNGRYSIQESQSTLCWVYMLLVNAPFRCLLYMRSIQVARTLVDVDTPCCYSKKRSQVARTVLAGSQFLLVPIHSMTRGDPRVDSGSDHFIQEVIQEVIQKVTPVVEPKSQCCWYSRNRSTRWLYYMLLVNAPFRSRCVPCILGTQC</sequence>
<geneLocation type="mitochondrion" evidence="1"/>
<dbReference type="AlphaFoldDB" id="A0A101LV27"/>
<comment type="caution">
    <text evidence="1">The sequence shown here is derived from an EMBL/GenBank/DDBJ whole genome shotgun (WGS) entry which is preliminary data.</text>
</comment>
<accession>A0A101LV27</accession>